<keyword evidence="1" id="KW-1133">Transmembrane helix</keyword>
<dbReference type="RefSeq" id="WP_203828599.1">
    <property type="nucleotide sequence ID" value="NZ_BAAATY010000034.1"/>
</dbReference>
<accession>A0ABQ4BJ09</accession>
<reference evidence="2 3" key="1">
    <citation type="submission" date="2021-01" db="EMBL/GenBank/DDBJ databases">
        <title>Whole genome shotgun sequence of Actinoplanes palleronii NBRC 14916.</title>
        <authorList>
            <person name="Komaki H."/>
            <person name="Tamura T."/>
        </authorList>
    </citation>
    <scope>NUCLEOTIDE SEQUENCE [LARGE SCALE GENOMIC DNA]</scope>
    <source>
        <strain evidence="2 3">NBRC 14916</strain>
    </source>
</reference>
<proteinExistence type="predicted"/>
<organism evidence="2 3">
    <name type="scientific">Actinoplanes palleronii</name>
    <dbReference type="NCBI Taxonomy" id="113570"/>
    <lineage>
        <taxon>Bacteria</taxon>
        <taxon>Bacillati</taxon>
        <taxon>Actinomycetota</taxon>
        <taxon>Actinomycetes</taxon>
        <taxon>Micromonosporales</taxon>
        <taxon>Micromonosporaceae</taxon>
        <taxon>Actinoplanes</taxon>
    </lineage>
</organism>
<keyword evidence="1" id="KW-0472">Membrane</keyword>
<comment type="caution">
    <text evidence="2">The sequence shown here is derived from an EMBL/GenBank/DDBJ whole genome shotgun (WGS) entry which is preliminary data.</text>
</comment>
<keyword evidence="3" id="KW-1185">Reference proteome</keyword>
<feature type="transmembrane region" description="Helical" evidence="1">
    <location>
        <begin position="24"/>
        <end position="42"/>
    </location>
</feature>
<evidence type="ECO:0000313" key="3">
    <source>
        <dbReference type="Proteomes" id="UP000624709"/>
    </source>
</evidence>
<gene>
    <name evidence="2" type="ORF">Apa02nite_066950</name>
</gene>
<feature type="transmembrane region" description="Helical" evidence="1">
    <location>
        <begin position="54"/>
        <end position="71"/>
    </location>
</feature>
<name>A0ABQ4BJ09_9ACTN</name>
<keyword evidence="1" id="KW-0812">Transmembrane</keyword>
<dbReference type="EMBL" id="BOMS01000107">
    <property type="protein sequence ID" value="GIE70587.1"/>
    <property type="molecule type" value="Genomic_DNA"/>
</dbReference>
<evidence type="ECO:0000313" key="2">
    <source>
        <dbReference type="EMBL" id="GIE70587.1"/>
    </source>
</evidence>
<sequence length="79" mass="8561">MDIDNHPAPQPAATSRTRIWLRRLAIAAACGPLALVSVLHTMGRTGDFGVLGEWYVLVPLTVAGLFAWHLIERAVAISK</sequence>
<evidence type="ECO:0000256" key="1">
    <source>
        <dbReference type="SAM" id="Phobius"/>
    </source>
</evidence>
<dbReference type="Proteomes" id="UP000624709">
    <property type="component" value="Unassembled WGS sequence"/>
</dbReference>
<protein>
    <submittedName>
        <fullName evidence="2">Uncharacterized protein</fullName>
    </submittedName>
</protein>